<evidence type="ECO:0000256" key="3">
    <source>
        <dbReference type="ARBA" id="ARBA00022723"/>
    </source>
</evidence>
<name>A0AAJ1MK10_9SPIO</name>
<dbReference type="Pfam" id="PF04055">
    <property type="entry name" value="Radical_SAM"/>
    <property type="match status" value="1"/>
</dbReference>
<dbReference type="PANTHER" id="PTHR43524">
    <property type="entry name" value="RADICAL SAM SUPERFAMILY PROTEIN"/>
    <property type="match status" value="1"/>
</dbReference>
<gene>
    <name evidence="8" type="ORF">PQJ61_06125</name>
</gene>
<feature type="compositionally biased region" description="Basic and acidic residues" evidence="6">
    <location>
        <begin position="486"/>
        <end position="499"/>
    </location>
</feature>
<keyword evidence="4" id="KW-0408">Iron</keyword>
<dbReference type="CDD" id="cd01335">
    <property type="entry name" value="Radical_SAM"/>
    <property type="match status" value="1"/>
</dbReference>
<feature type="domain" description="Radical SAM core" evidence="7">
    <location>
        <begin position="107"/>
        <end position="327"/>
    </location>
</feature>
<dbReference type="SFLD" id="SFLDG01067">
    <property type="entry name" value="SPASM/twitch_domain_containing"/>
    <property type="match status" value="1"/>
</dbReference>
<evidence type="ECO:0000259" key="7">
    <source>
        <dbReference type="PROSITE" id="PS51918"/>
    </source>
</evidence>
<dbReference type="PROSITE" id="PS51918">
    <property type="entry name" value="RADICAL_SAM"/>
    <property type="match status" value="1"/>
</dbReference>
<evidence type="ECO:0000256" key="4">
    <source>
        <dbReference type="ARBA" id="ARBA00023004"/>
    </source>
</evidence>
<dbReference type="InterPro" id="IPR023885">
    <property type="entry name" value="4Fe4S-binding_SPASM_dom"/>
</dbReference>
<dbReference type="InterPro" id="IPR013785">
    <property type="entry name" value="Aldolase_TIM"/>
</dbReference>
<proteinExistence type="predicted"/>
<dbReference type="Gene3D" id="3.20.20.70">
    <property type="entry name" value="Aldolase class I"/>
    <property type="match status" value="1"/>
</dbReference>
<dbReference type="GO" id="GO:0046872">
    <property type="term" value="F:metal ion binding"/>
    <property type="evidence" value="ECO:0007669"/>
    <property type="project" value="UniProtKB-KW"/>
</dbReference>
<evidence type="ECO:0000313" key="9">
    <source>
        <dbReference type="Proteomes" id="UP001221217"/>
    </source>
</evidence>
<dbReference type="GO" id="GO:0003824">
    <property type="term" value="F:catalytic activity"/>
    <property type="evidence" value="ECO:0007669"/>
    <property type="project" value="InterPro"/>
</dbReference>
<dbReference type="CDD" id="cd21128">
    <property type="entry name" value="SPASM_rSAM"/>
    <property type="match status" value="1"/>
</dbReference>
<dbReference type="Proteomes" id="UP001221217">
    <property type="component" value="Unassembled WGS sequence"/>
</dbReference>
<dbReference type="GO" id="GO:0051536">
    <property type="term" value="F:iron-sulfur cluster binding"/>
    <property type="evidence" value="ECO:0007669"/>
    <property type="project" value="UniProtKB-KW"/>
</dbReference>
<evidence type="ECO:0000256" key="5">
    <source>
        <dbReference type="ARBA" id="ARBA00023014"/>
    </source>
</evidence>
<keyword evidence="3" id="KW-0479">Metal-binding</keyword>
<evidence type="ECO:0000256" key="1">
    <source>
        <dbReference type="ARBA" id="ARBA00001966"/>
    </source>
</evidence>
<sequence>MGKMDNPILRRILFNRMVKGFSGKRRDLERLVEYSNKYLDADDSLSFFIIGLDKSLKENTPFHEIFLRVGKELSNRYKKRILTNLVYNHFYKGAAIRNEIRKDPQEKWMPNFVTISPTMRCNLHCTGCYSGLYLKDGELSESELDSILTQLKENGSYFVVISGGEPWIMKDILLRLFKKHSDMFFLTYTNSTLLDKETCKKLAKLGNVAAAISVEGWEEQTDARRGKGMWNKIHTAMANLRKEGVLFGISVTVTKQNFDVITDEKLMEHFLDLGAIFGWFFQFMPVGKDPMLELMPTPEQRVMTGKKVKEFRAKYPLFLADFWNDGELVSGCLAGGRQYLHILNSGNVEACVFAHFGVDNIRDKPLIDIFNSPFFKEIRSSFPYNENANLRRPCMIIDNPHVLRNAVHKHVAKEAHVGSEDIVNDEKVMKHIDNYSARVKELIDDEWEKDINTPGFRWYKEEARYKKLWEFQSGKEIPATVDNDSADAKKDQKGEPVEV</sequence>
<comment type="caution">
    <text evidence="8">The sequence shown here is derived from an EMBL/GenBank/DDBJ whole genome shotgun (WGS) entry which is preliminary data.</text>
</comment>
<dbReference type="SUPFAM" id="SSF102114">
    <property type="entry name" value="Radical SAM enzymes"/>
    <property type="match status" value="1"/>
</dbReference>
<feature type="region of interest" description="Disordered" evidence="6">
    <location>
        <begin position="479"/>
        <end position="499"/>
    </location>
</feature>
<dbReference type="InterPro" id="IPR058240">
    <property type="entry name" value="rSAM_sf"/>
</dbReference>
<comment type="cofactor">
    <cofactor evidence="1">
        <name>[4Fe-4S] cluster</name>
        <dbReference type="ChEBI" id="CHEBI:49883"/>
    </cofactor>
</comment>
<dbReference type="EMBL" id="JAQQAL010000011">
    <property type="protein sequence ID" value="MDC7226321.1"/>
    <property type="molecule type" value="Genomic_DNA"/>
</dbReference>
<dbReference type="InterPro" id="IPR007197">
    <property type="entry name" value="rSAM"/>
</dbReference>
<accession>A0AAJ1MK10</accession>
<evidence type="ECO:0000313" key="8">
    <source>
        <dbReference type="EMBL" id="MDC7226321.1"/>
    </source>
</evidence>
<dbReference type="AlphaFoldDB" id="A0AAJ1MK10"/>
<organism evidence="8 9">
    <name type="scientific">Candidatus Thalassospirochaeta sargassi</name>
    <dbReference type="NCBI Taxonomy" id="3119039"/>
    <lineage>
        <taxon>Bacteria</taxon>
        <taxon>Pseudomonadati</taxon>
        <taxon>Spirochaetota</taxon>
        <taxon>Spirochaetia</taxon>
        <taxon>Spirochaetales</taxon>
        <taxon>Spirochaetaceae</taxon>
        <taxon>Candidatus Thalassospirochaeta</taxon>
    </lineage>
</organism>
<evidence type="ECO:0000256" key="2">
    <source>
        <dbReference type="ARBA" id="ARBA00022691"/>
    </source>
</evidence>
<protein>
    <submittedName>
        <fullName evidence="8">Radical SAM protein</fullName>
    </submittedName>
</protein>
<evidence type="ECO:0000256" key="6">
    <source>
        <dbReference type="SAM" id="MobiDB-lite"/>
    </source>
</evidence>
<keyword evidence="5" id="KW-0411">Iron-sulfur</keyword>
<dbReference type="Pfam" id="PF13186">
    <property type="entry name" value="SPASM"/>
    <property type="match status" value="1"/>
</dbReference>
<dbReference type="PANTHER" id="PTHR43524:SF1">
    <property type="entry name" value="RADICAL SAM SUPERFAMILY PROTEIN"/>
    <property type="match status" value="1"/>
</dbReference>
<keyword evidence="2" id="KW-0949">S-adenosyl-L-methionine</keyword>
<reference evidence="8 9" key="1">
    <citation type="submission" date="2022-12" db="EMBL/GenBank/DDBJ databases">
        <title>Metagenome assembled genome from gulf of manar.</title>
        <authorList>
            <person name="Kohli P."/>
            <person name="Pk S."/>
            <person name="Venkata Ramana C."/>
            <person name="Sasikala C."/>
        </authorList>
    </citation>
    <scope>NUCLEOTIDE SEQUENCE [LARGE SCALE GENOMIC DNA]</scope>
    <source>
        <strain evidence="8">JB008</strain>
    </source>
</reference>
<dbReference type="SFLD" id="SFLDS00029">
    <property type="entry name" value="Radical_SAM"/>
    <property type="match status" value="1"/>
</dbReference>